<dbReference type="AlphaFoldDB" id="A0A2G8LBB0"/>
<evidence type="ECO:0000313" key="3">
    <source>
        <dbReference type="Proteomes" id="UP000230750"/>
    </source>
</evidence>
<accession>A0A2G8LBB0</accession>
<dbReference type="OrthoDB" id="10068685at2759"/>
<sequence length="262" mass="29649">MDESNLSQSGDADVSIAADPTFVNVARPVNESLGIVLAPVVCMISFVQNHVNVAQEQDIAQIVNLRDSEDDEHNERFTEGMPEQLEDTIEEKIKTFVHELGREDLENVATDLLKRNPGAYEDYLLKENSSFQEESDHSPKSPGWCNCGRCKEMPQDVEKKCCRLQEGCLSTSEVFLTVCINAHVLEVAMRATEDILADAAVRTNKNYRHYAYKQFIYWQHGRLGAGRRRVIPSCCIWAIRMRFPAANNMYKGFEIGNGILED</sequence>
<dbReference type="PANTHER" id="PTHR36981:SF3">
    <property type="entry name" value="UBIQUITIN-LIKE PROTEASE FAMILY PROFILE DOMAIN-CONTAINING PROTEIN"/>
    <property type="match status" value="1"/>
</dbReference>
<evidence type="ECO:0000259" key="1">
    <source>
        <dbReference type="Pfam" id="PF20478"/>
    </source>
</evidence>
<name>A0A2G8LBB0_STIJA</name>
<dbReference type="Proteomes" id="UP000230750">
    <property type="component" value="Unassembled WGS sequence"/>
</dbReference>
<protein>
    <recommendedName>
        <fullName evidence="1">P2X purinoreceptor 7 intracellular domain-containing protein</fullName>
    </recommendedName>
</protein>
<reference evidence="2 3" key="1">
    <citation type="journal article" date="2017" name="PLoS Biol.">
        <title>The sea cucumber genome provides insights into morphological evolution and visceral regeneration.</title>
        <authorList>
            <person name="Zhang X."/>
            <person name="Sun L."/>
            <person name="Yuan J."/>
            <person name="Sun Y."/>
            <person name="Gao Y."/>
            <person name="Zhang L."/>
            <person name="Li S."/>
            <person name="Dai H."/>
            <person name="Hamel J.F."/>
            <person name="Liu C."/>
            <person name="Yu Y."/>
            <person name="Liu S."/>
            <person name="Lin W."/>
            <person name="Guo K."/>
            <person name="Jin S."/>
            <person name="Xu P."/>
            <person name="Storey K.B."/>
            <person name="Huan P."/>
            <person name="Zhang T."/>
            <person name="Zhou Y."/>
            <person name="Zhang J."/>
            <person name="Lin C."/>
            <person name="Li X."/>
            <person name="Xing L."/>
            <person name="Huo D."/>
            <person name="Sun M."/>
            <person name="Wang L."/>
            <person name="Mercier A."/>
            <person name="Li F."/>
            <person name="Yang H."/>
            <person name="Xiang J."/>
        </authorList>
    </citation>
    <scope>NUCLEOTIDE SEQUENCE [LARGE SCALE GENOMIC DNA]</scope>
    <source>
        <strain evidence="2">Shaxun</strain>
        <tissue evidence="2">Muscle</tissue>
    </source>
</reference>
<proteinExistence type="predicted"/>
<feature type="domain" description="P2X purinoreceptor 7 intracellular" evidence="1">
    <location>
        <begin position="113"/>
        <end position="254"/>
    </location>
</feature>
<keyword evidence="3" id="KW-1185">Reference proteome</keyword>
<organism evidence="2 3">
    <name type="scientific">Stichopus japonicus</name>
    <name type="common">Sea cucumber</name>
    <dbReference type="NCBI Taxonomy" id="307972"/>
    <lineage>
        <taxon>Eukaryota</taxon>
        <taxon>Metazoa</taxon>
        <taxon>Echinodermata</taxon>
        <taxon>Eleutherozoa</taxon>
        <taxon>Echinozoa</taxon>
        <taxon>Holothuroidea</taxon>
        <taxon>Aspidochirotacea</taxon>
        <taxon>Aspidochirotida</taxon>
        <taxon>Stichopodidae</taxon>
        <taxon>Apostichopus</taxon>
    </lineage>
</organism>
<dbReference type="PANTHER" id="PTHR36981">
    <property type="entry name" value="ZGC:195170"/>
    <property type="match status" value="1"/>
</dbReference>
<dbReference type="Pfam" id="PF20478">
    <property type="entry name" value="P2RX7_C"/>
    <property type="match status" value="1"/>
</dbReference>
<evidence type="ECO:0000313" key="2">
    <source>
        <dbReference type="EMBL" id="PIK57524.1"/>
    </source>
</evidence>
<dbReference type="InterPro" id="IPR046815">
    <property type="entry name" value="P2RX7_C"/>
</dbReference>
<dbReference type="EMBL" id="MRZV01000140">
    <property type="protein sequence ID" value="PIK57524.1"/>
    <property type="molecule type" value="Genomic_DNA"/>
</dbReference>
<gene>
    <name evidence="2" type="ORF">BSL78_05588</name>
</gene>
<comment type="caution">
    <text evidence="2">The sequence shown here is derived from an EMBL/GenBank/DDBJ whole genome shotgun (WGS) entry which is preliminary data.</text>
</comment>